<dbReference type="Pfam" id="PF15348">
    <property type="entry name" value="GEMIN8"/>
    <property type="match status" value="1"/>
</dbReference>
<dbReference type="Proteomes" id="UP001566132">
    <property type="component" value="Unassembled WGS sequence"/>
</dbReference>
<proteinExistence type="predicted"/>
<reference evidence="1 2" key="1">
    <citation type="submission" date="2024-05" db="EMBL/GenBank/DDBJ databases">
        <title>Genetic variation in Jamaican populations of the coffee berry borer (Hypothenemus hampei).</title>
        <authorList>
            <person name="Errbii M."/>
            <person name="Myrie A."/>
        </authorList>
    </citation>
    <scope>NUCLEOTIDE SEQUENCE [LARGE SCALE GENOMIC DNA]</scope>
    <source>
        <strain evidence="1">JA-Hopewell-2020-01-JO</strain>
        <tissue evidence="1">Whole body</tissue>
    </source>
</reference>
<keyword evidence="2" id="KW-1185">Reference proteome</keyword>
<gene>
    <name evidence="1" type="ORF">ABEB36_014272</name>
</gene>
<evidence type="ECO:0000313" key="1">
    <source>
        <dbReference type="EMBL" id="KAL1489359.1"/>
    </source>
</evidence>
<dbReference type="EMBL" id="JBDJPC010000012">
    <property type="protein sequence ID" value="KAL1489359.1"/>
    <property type="molecule type" value="Genomic_DNA"/>
</dbReference>
<dbReference type="AlphaFoldDB" id="A0ABD1E427"/>
<name>A0ABD1E427_HYPHA</name>
<sequence>MRMNDNKLNISRKELKKINFETTVTRKTIVKKIRKNSKSYKRRNRRKRSKKAYINMLKNKRTIQGTEELCNSVQQFSVIDIDMTPMCNLNQLPDEVTEWQKLDQIAYWKSKAITLEIENKMLKQHLRHFYTQQIDFYGKSQDWQKISAAEDSTEIPQSSTSITNHEVSHKVLPKEPIGKNRLEEMQKIYGERAPKIMGMETALELNYERLLEEESRIFWPNLPLKL</sequence>
<dbReference type="InterPro" id="IPR034754">
    <property type="entry name" value="GEMIN8"/>
</dbReference>
<accession>A0ABD1E427</accession>
<protein>
    <submittedName>
        <fullName evidence="1">Uncharacterized protein</fullName>
    </submittedName>
</protein>
<comment type="caution">
    <text evidence="1">The sequence shown here is derived from an EMBL/GenBank/DDBJ whole genome shotgun (WGS) entry which is preliminary data.</text>
</comment>
<evidence type="ECO:0000313" key="2">
    <source>
        <dbReference type="Proteomes" id="UP001566132"/>
    </source>
</evidence>
<dbReference type="PANTHER" id="PTHR16238">
    <property type="entry name" value="GEM-ASSOCIATED PROTEIN 8"/>
    <property type="match status" value="1"/>
</dbReference>
<dbReference type="PANTHER" id="PTHR16238:SF7">
    <property type="entry name" value="GEM-ASSOCIATED PROTEIN 8"/>
    <property type="match status" value="1"/>
</dbReference>
<organism evidence="1 2">
    <name type="scientific">Hypothenemus hampei</name>
    <name type="common">Coffee berry borer</name>
    <dbReference type="NCBI Taxonomy" id="57062"/>
    <lineage>
        <taxon>Eukaryota</taxon>
        <taxon>Metazoa</taxon>
        <taxon>Ecdysozoa</taxon>
        <taxon>Arthropoda</taxon>
        <taxon>Hexapoda</taxon>
        <taxon>Insecta</taxon>
        <taxon>Pterygota</taxon>
        <taxon>Neoptera</taxon>
        <taxon>Endopterygota</taxon>
        <taxon>Coleoptera</taxon>
        <taxon>Polyphaga</taxon>
        <taxon>Cucujiformia</taxon>
        <taxon>Curculionidae</taxon>
        <taxon>Scolytinae</taxon>
        <taxon>Hypothenemus</taxon>
    </lineage>
</organism>